<accession>A0A8D4J0C6</accession>
<protein>
    <submittedName>
        <fullName evidence="1">Uncharacterized protein</fullName>
    </submittedName>
</protein>
<keyword evidence="2" id="KW-1185">Reference proteome</keyword>
<dbReference type="Gene3D" id="3.40.50.1110">
    <property type="entry name" value="SGNH hydrolase"/>
    <property type="match status" value="1"/>
</dbReference>
<dbReference type="RefSeq" id="WP_261920553.1">
    <property type="nucleotide sequence ID" value="NZ_CP022011.1"/>
</dbReference>
<dbReference type="AlphaFoldDB" id="A0A8D4J0C6"/>
<gene>
    <name evidence="1" type="ORF">CEP48_05550</name>
</gene>
<dbReference type="Proteomes" id="UP000955338">
    <property type="component" value="Chromosome"/>
</dbReference>
<dbReference type="Pfam" id="PF04311">
    <property type="entry name" value="DUF459"/>
    <property type="match status" value="1"/>
</dbReference>
<dbReference type="InterPro" id="IPR036514">
    <property type="entry name" value="SGNH_hydro_sf"/>
</dbReference>
<dbReference type="GO" id="GO:0016788">
    <property type="term" value="F:hydrolase activity, acting on ester bonds"/>
    <property type="evidence" value="ECO:0007669"/>
    <property type="project" value="UniProtKB-ARBA"/>
</dbReference>
<dbReference type="EMBL" id="CP022011">
    <property type="protein sequence ID" value="QDJ14925.1"/>
    <property type="molecule type" value="Genomic_DNA"/>
</dbReference>
<reference evidence="1" key="1">
    <citation type="submission" date="2017-06" db="EMBL/GenBank/DDBJ databases">
        <title>Genome sequencing of pathogenic and non-pathogenic strains within Bisgaard taxon 40.</title>
        <authorList>
            <person name="Ladner J.T."/>
            <person name="Lovett S.P."/>
            <person name="Koroleva G."/>
            <person name="Lorch J.M."/>
        </authorList>
    </citation>
    <scope>NUCLEOTIDE SEQUENCE</scope>
    <source>
        <strain evidence="1">27576-1-I1</strain>
    </source>
</reference>
<evidence type="ECO:0000313" key="1">
    <source>
        <dbReference type="EMBL" id="QDJ14925.1"/>
    </source>
</evidence>
<dbReference type="InterPro" id="IPR007407">
    <property type="entry name" value="DUF459"/>
</dbReference>
<organism evidence="1 2">
    <name type="scientific">Mergibacter septicus</name>
    <dbReference type="NCBI Taxonomy" id="221402"/>
    <lineage>
        <taxon>Bacteria</taxon>
        <taxon>Pseudomonadati</taxon>
        <taxon>Pseudomonadota</taxon>
        <taxon>Gammaproteobacteria</taxon>
        <taxon>Pasteurellales</taxon>
        <taxon>Pasteurellaceae</taxon>
        <taxon>Mergibacter</taxon>
    </lineage>
</organism>
<proteinExistence type="predicted"/>
<dbReference type="SUPFAM" id="SSF52266">
    <property type="entry name" value="SGNH hydrolase"/>
    <property type="match status" value="1"/>
</dbReference>
<name>A0A8D4J0C6_9PAST</name>
<sequence>MKKWWFLLFLGLNIGLATVMANQQNHLFVPVKKVQQNKTAKTKEHILIIGDSLMRQIGTSLERRLVKQGYKVTNLAKSSSGLVNKKFYNWQQVLANALQQDPNIGLIIAHFGANDTLALKVNNKVRQFYSKEWDQAYRQRLNEIVEQVRANQSLIWLSLPCMKPNGYNKKMQHLNRLMETTLNSRVIWLDTYSLVCSQGKYVETIMQVGKKLRVRIKDGIHFSLAGANLIAKAIEKKIVEGISFVKKKVVMPSTLDHQFTSKKLISQQVNHSDGKTKNKQINRN</sequence>
<evidence type="ECO:0000313" key="2">
    <source>
        <dbReference type="Proteomes" id="UP000955338"/>
    </source>
</evidence>